<name>A0A814G099_9BILA</name>
<dbReference type="Proteomes" id="UP000663855">
    <property type="component" value="Unassembled WGS sequence"/>
</dbReference>
<accession>A0A814G099</accession>
<feature type="region of interest" description="Disordered" evidence="1">
    <location>
        <begin position="104"/>
        <end position="130"/>
    </location>
</feature>
<feature type="compositionally biased region" description="Polar residues" evidence="1">
    <location>
        <begin position="59"/>
        <end position="73"/>
    </location>
</feature>
<evidence type="ECO:0000256" key="1">
    <source>
        <dbReference type="SAM" id="MobiDB-lite"/>
    </source>
</evidence>
<proteinExistence type="predicted"/>
<reference evidence="2" key="1">
    <citation type="submission" date="2021-02" db="EMBL/GenBank/DDBJ databases">
        <authorList>
            <person name="Nowell W R."/>
        </authorList>
    </citation>
    <scope>NUCLEOTIDE SEQUENCE</scope>
</reference>
<feature type="compositionally biased region" description="Polar residues" evidence="1">
    <location>
        <begin position="639"/>
        <end position="651"/>
    </location>
</feature>
<gene>
    <name evidence="3" type="ORF">BYL167_LOCUS29016</name>
    <name evidence="2" type="ORF">CJN711_LOCUS1671</name>
</gene>
<comment type="caution">
    <text evidence="2">The sequence shown here is derived from an EMBL/GenBank/DDBJ whole genome shotgun (WGS) entry which is preliminary data.</text>
</comment>
<dbReference type="AlphaFoldDB" id="A0A814G099"/>
<sequence>MSIISTSSPNKITGSNQELEYFQYIFNLGVQKLKEQQKSPLNNYQSIQSVENHGRKYRSSNSPIVNRQQSDSSDPIGHRAIMMSPVNRNQNTVSIPPLMNASNIYQSKSPNISTPTSRPQIHSQNQASVSFSPAIRRQLNDSGENQQLQHRKKHRSNDDVRTSHSSKQLGNNNLVVPPRDNNSRVENQQQHQHSINNHFPLVHLKRAVSNNLPYFYLEFKEELNSDNLPSSAKIIHELNKFFYNKWIPAFKGFTICSLIGKNRFKIGTNDKADYSKLINTRWPDTIDDKVVEVIKPNHVPDCFAFVVRHIPSNIPNDQIAKYIYQVFNSAVQFTEISRHQNNNQSTKDYRFTITDITEYYTALELKRIAIGNQLLPLTQFKTSYKLTYCTKCWKIGHMRFECNEATKCRICLDNFEENVSHQCKRIAKCAQCNENHWSLDNKCQIIRQYKQDLKHAVEQAVTNGKLRRFYPQDIKKPFVNTGEDFPVLVHSTQSQIPTAWNNQKKENSELLNELQKINGSMNGLRSDIEVLGNQLIEGNSRILSQDKLIHHQQQNIVLVINQFQIIIKSLTEAMPELDNKTKRKIEKQIKTLADIGSKIPPNEMCTHSKEQATSHRIQTDTITTSATTTTDNGGGNGNEKSSMSIETNDDA</sequence>
<feature type="compositionally biased region" description="Low complexity" evidence="1">
    <location>
        <begin position="619"/>
        <end position="631"/>
    </location>
</feature>
<evidence type="ECO:0000313" key="3">
    <source>
        <dbReference type="EMBL" id="CAF4338838.1"/>
    </source>
</evidence>
<evidence type="ECO:0000313" key="2">
    <source>
        <dbReference type="EMBL" id="CAF0987356.1"/>
    </source>
</evidence>
<feature type="region of interest" description="Disordered" evidence="1">
    <location>
        <begin position="51"/>
        <end position="79"/>
    </location>
</feature>
<evidence type="ECO:0000313" key="4">
    <source>
        <dbReference type="Proteomes" id="UP000663855"/>
    </source>
</evidence>
<feature type="region of interest" description="Disordered" evidence="1">
    <location>
        <begin position="597"/>
        <end position="651"/>
    </location>
</feature>
<protein>
    <submittedName>
        <fullName evidence="2">Uncharacterized protein</fullName>
    </submittedName>
</protein>
<feature type="region of interest" description="Disordered" evidence="1">
    <location>
        <begin position="142"/>
        <end position="190"/>
    </location>
</feature>
<dbReference type="EMBL" id="CAJOBH010043011">
    <property type="protein sequence ID" value="CAF4338838.1"/>
    <property type="molecule type" value="Genomic_DNA"/>
</dbReference>
<feature type="compositionally biased region" description="Polar residues" evidence="1">
    <location>
        <begin position="163"/>
        <end position="174"/>
    </location>
</feature>
<dbReference type="EMBL" id="CAJNOV010000108">
    <property type="protein sequence ID" value="CAF0987356.1"/>
    <property type="molecule type" value="Genomic_DNA"/>
</dbReference>
<organism evidence="2 4">
    <name type="scientific">Rotaria magnacalcarata</name>
    <dbReference type="NCBI Taxonomy" id="392030"/>
    <lineage>
        <taxon>Eukaryota</taxon>
        <taxon>Metazoa</taxon>
        <taxon>Spiralia</taxon>
        <taxon>Gnathifera</taxon>
        <taxon>Rotifera</taxon>
        <taxon>Eurotatoria</taxon>
        <taxon>Bdelloidea</taxon>
        <taxon>Philodinida</taxon>
        <taxon>Philodinidae</taxon>
        <taxon>Rotaria</taxon>
    </lineage>
</organism>
<dbReference type="Proteomes" id="UP000681967">
    <property type="component" value="Unassembled WGS sequence"/>
</dbReference>